<sequence>MTLLENRSYRFSVVPKEAVCSGRIGFPLKEFSRIGATCGSKVLIYTDNLSYHGYLVPDMELKESEIGLPKWMLEYINLEVDLKIFSDHNQVGKVKTLKVQLLKGKLKIPTTEGLEVWSSMNKAKNARLIDWEDKLKRNLAEYPVEKDSITMIKVLDEECIFQVIDIEMQEGDEHTVGFVEREGTQVQFTLGDGPNTNNGLEMQIDSNGYKEQCQELQELIDNLFQNIHLHRSLNISPIRSVLVSGVSGVGKASLVRSVLQKFQINKCELSLAKLLSKCQGTSDVKHFVTQHINLVFEEAILCMPSVILIKDVDLLSTNNNVDNEFKTDLLNSLADHIRNLNDEIKVFVIGVTRDKRKLPEILRKNDVFQHELIVPVPTRLQRISILVDQLSKFPLYPQSFSKAELLTNDVLVLYAEKIALATMGFVGRDLALLCRAAALHAIRKQMPDSTEDNLFNVEQLASFFSRLNLSRDNGDNAGNTGLSRYISWEDFEYALSVTKPSQQVEFESTVPRKYWHEIGGYQTIIDRLRQLIRISITSVESSHFLGVQAPSGLLLYGPSGCGKTALVNALISESTLNVIIVKGPEIFSKYFGETENTIRRIFATARQVAPCVVFFDEIDALGTKREWSLDESGGGVNERVLSTLLNEMDGVSERKGVFVIGCTNRPDKVDDAILRPGRLDQLLYVGYPDIQDRVKILETLARKTPISSELDLTHLATKTDYFSGADLENVIRESAIHALRENLESEEICGRHVEPVLQKMKIGVLQRASDPVMVIYQKFQKR</sequence>
<dbReference type="PANTHER" id="PTHR23077:SF27">
    <property type="entry name" value="ATPASE FAMILY GENE 2 PROTEIN HOMOLOG A"/>
    <property type="match status" value="1"/>
</dbReference>
<keyword evidence="1" id="KW-0547">Nucleotide-binding</keyword>
<feature type="domain" description="AAA+ ATPase" evidence="3">
    <location>
        <begin position="549"/>
        <end position="689"/>
    </location>
</feature>
<dbReference type="EMBL" id="JASJQH010000523">
    <property type="protein sequence ID" value="KAK9763971.1"/>
    <property type="molecule type" value="Genomic_DNA"/>
</dbReference>
<evidence type="ECO:0000259" key="3">
    <source>
        <dbReference type="SMART" id="SM00382"/>
    </source>
</evidence>
<dbReference type="Proteomes" id="UP001479436">
    <property type="component" value="Unassembled WGS sequence"/>
</dbReference>
<dbReference type="InterPro" id="IPR027417">
    <property type="entry name" value="P-loop_NTPase"/>
</dbReference>
<dbReference type="InterPro" id="IPR003960">
    <property type="entry name" value="ATPase_AAA_CS"/>
</dbReference>
<dbReference type="Gene3D" id="3.40.50.300">
    <property type="entry name" value="P-loop containing nucleotide triphosphate hydrolases"/>
    <property type="match status" value="2"/>
</dbReference>
<dbReference type="Pfam" id="PF17862">
    <property type="entry name" value="AAA_lid_3"/>
    <property type="match status" value="2"/>
</dbReference>
<dbReference type="InterPro" id="IPR003593">
    <property type="entry name" value="AAA+_ATPase"/>
</dbReference>
<dbReference type="Gene3D" id="1.10.8.60">
    <property type="match status" value="2"/>
</dbReference>
<dbReference type="SMART" id="SM00382">
    <property type="entry name" value="AAA"/>
    <property type="match status" value="2"/>
</dbReference>
<evidence type="ECO:0000256" key="2">
    <source>
        <dbReference type="ARBA" id="ARBA00022840"/>
    </source>
</evidence>
<name>A0ABR2WR27_9FUNG</name>
<keyword evidence="2" id="KW-0067">ATP-binding</keyword>
<comment type="caution">
    <text evidence="4">The sequence shown here is derived from an EMBL/GenBank/DDBJ whole genome shotgun (WGS) entry which is preliminary data.</text>
</comment>
<evidence type="ECO:0000313" key="4">
    <source>
        <dbReference type="EMBL" id="KAK9763971.1"/>
    </source>
</evidence>
<dbReference type="InterPro" id="IPR003959">
    <property type="entry name" value="ATPase_AAA_core"/>
</dbReference>
<dbReference type="InterPro" id="IPR041569">
    <property type="entry name" value="AAA_lid_3"/>
</dbReference>
<dbReference type="InterPro" id="IPR050168">
    <property type="entry name" value="AAA_ATPase_domain"/>
</dbReference>
<dbReference type="PANTHER" id="PTHR23077">
    <property type="entry name" value="AAA-FAMILY ATPASE"/>
    <property type="match status" value="1"/>
</dbReference>
<keyword evidence="5" id="KW-1185">Reference proteome</keyword>
<dbReference type="Pfam" id="PF00004">
    <property type="entry name" value="AAA"/>
    <property type="match status" value="2"/>
</dbReference>
<protein>
    <recommendedName>
        <fullName evidence="3">AAA+ ATPase domain-containing protein</fullName>
    </recommendedName>
</protein>
<gene>
    <name evidence="4" type="ORF">K7432_008926</name>
</gene>
<accession>A0ABR2WR27</accession>
<proteinExistence type="predicted"/>
<evidence type="ECO:0000256" key="1">
    <source>
        <dbReference type="ARBA" id="ARBA00022741"/>
    </source>
</evidence>
<reference evidence="4 5" key="1">
    <citation type="submission" date="2023-04" db="EMBL/GenBank/DDBJ databases">
        <title>Genome of Basidiobolus ranarum AG-B5.</title>
        <authorList>
            <person name="Stajich J.E."/>
            <person name="Carter-House D."/>
            <person name="Gryganskyi A."/>
        </authorList>
    </citation>
    <scope>NUCLEOTIDE SEQUENCE [LARGE SCALE GENOMIC DNA]</scope>
    <source>
        <strain evidence="4 5">AG-B5</strain>
    </source>
</reference>
<feature type="domain" description="AAA+ ATPase" evidence="3">
    <location>
        <begin position="237"/>
        <end position="378"/>
    </location>
</feature>
<dbReference type="SUPFAM" id="SSF52540">
    <property type="entry name" value="P-loop containing nucleoside triphosphate hydrolases"/>
    <property type="match status" value="2"/>
</dbReference>
<organism evidence="4 5">
    <name type="scientific">Basidiobolus ranarum</name>
    <dbReference type="NCBI Taxonomy" id="34480"/>
    <lineage>
        <taxon>Eukaryota</taxon>
        <taxon>Fungi</taxon>
        <taxon>Fungi incertae sedis</taxon>
        <taxon>Zoopagomycota</taxon>
        <taxon>Entomophthoromycotina</taxon>
        <taxon>Basidiobolomycetes</taxon>
        <taxon>Basidiobolales</taxon>
        <taxon>Basidiobolaceae</taxon>
        <taxon>Basidiobolus</taxon>
    </lineage>
</organism>
<evidence type="ECO:0000313" key="5">
    <source>
        <dbReference type="Proteomes" id="UP001479436"/>
    </source>
</evidence>
<dbReference type="PROSITE" id="PS00674">
    <property type="entry name" value="AAA"/>
    <property type="match status" value="1"/>
</dbReference>